<dbReference type="InterPro" id="IPR050189">
    <property type="entry name" value="MFS_Efflux_Transporters"/>
</dbReference>
<gene>
    <name evidence="8" type="ORF">METZ01_LOCUS83626</name>
</gene>
<dbReference type="PANTHER" id="PTHR43124:SF3">
    <property type="entry name" value="CHLORAMPHENICOL EFFLUX PUMP RV0191"/>
    <property type="match status" value="1"/>
</dbReference>
<dbReference type="SUPFAM" id="SSF103473">
    <property type="entry name" value="MFS general substrate transporter"/>
    <property type="match status" value="1"/>
</dbReference>
<keyword evidence="5 6" id="KW-0472">Membrane</keyword>
<feature type="transmembrane region" description="Helical" evidence="6">
    <location>
        <begin position="161"/>
        <end position="183"/>
    </location>
</feature>
<evidence type="ECO:0000256" key="1">
    <source>
        <dbReference type="ARBA" id="ARBA00004651"/>
    </source>
</evidence>
<feature type="transmembrane region" description="Helical" evidence="6">
    <location>
        <begin position="333"/>
        <end position="357"/>
    </location>
</feature>
<evidence type="ECO:0000256" key="3">
    <source>
        <dbReference type="ARBA" id="ARBA00022692"/>
    </source>
</evidence>
<proteinExistence type="predicted"/>
<feature type="transmembrane region" description="Helical" evidence="6">
    <location>
        <begin position="299"/>
        <end position="321"/>
    </location>
</feature>
<comment type="subcellular location">
    <subcellularLocation>
        <location evidence="1">Cell membrane</location>
        <topology evidence="1">Multi-pass membrane protein</topology>
    </subcellularLocation>
</comment>
<protein>
    <recommendedName>
        <fullName evidence="7">Major facilitator superfamily (MFS) profile domain-containing protein</fullName>
    </recommendedName>
</protein>
<dbReference type="InterPro" id="IPR036259">
    <property type="entry name" value="MFS_trans_sf"/>
</dbReference>
<dbReference type="Gene3D" id="1.20.1250.20">
    <property type="entry name" value="MFS general substrate transporter like domains"/>
    <property type="match status" value="1"/>
</dbReference>
<dbReference type="InterPro" id="IPR020846">
    <property type="entry name" value="MFS_dom"/>
</dbReference>
<name>A0A381URG5_9ZZZZ</name>
<feature type="transmembrane region" description="Helical" evidence="6">
    <location>
        <begin position="75"/>
        <end position="93"/>
    </location>
</feature>
<evidence type="ECO:0000256" key="6">
    <source>
        <dbReference type="SAM" id="Phobius"/>
    </source>
</evidence>
<keyword evidence="3 6" id="KW-0812">Transmembrane</keyword>
<evidence type="ECO:0000256" key="5">
    <source>
        <dbReference type="ARBA" id="ARBA00023136"/>
    </source>
</evidence>
<accession>A0A381URG5</accession>
<evidence type="ECO:0000256" key="4">
    <source>
        <dbReference type="ARBA" id="ARBA00022989"/>
    </source>
</evidence>
<keyword evidence="4 6" id="KW-1133">Transmembrane helix</keyword>
<dbReference type="GO" id="GO:0005886">
    <property type="term" value="C:plasma membrane"/>
    <property type="evidence" value="ECO:0007669"/>
    <property type="project" value="UniProtKB-SubCell"/>
</dbReference>
<feature type="domain" description="Major facilitator superfamily (MFS) profile" evidence="7">
    <location>
        <begin position="9"/>
        <end position="386"/>
    </location>
</feature>
<dbReference type="Pfam" id="PF07690">
    <property type="entry name" value="MFS_1"/>
    <property type="match status" value="1"/>
</dbReference>
<feature type="transmembrane region" description="Helical" evidence="6">
    <location>
        <begin position="204"/>
        <end position="224"/>
    </location>
</feature>
<organism evidence="8">
    <name type="scientific">marine metagenome</name>
    <dbReference type="NCBI Taxonomy" id="408172"/>
    <lineage>
        <taxon>unclassified sequences</taxon>
        <taxon>metagenomes</taxon>
        <taxon>ecological metagenomes</taxon>
    </lineage>
</organism>
<evidence type="ECO:0000313" key="8">
    <source>
        <dbReference type="EMBL" id="SVA30772.1"/>
    </source>
</evidence>
<dbReference type="InterPro" id="IPR011701">
    <property type="entry name" value="MFS"/>
</dbReference>
<dbReference type="PROSITE" id="PS50850">
    <property type="entry name" value="MFS"/>
    <property type="match status" value="1"/>
</dbReference>
<dbReference type="PANTHER" id="PTHR43124">
    <property type="entry name" value="PURINE EFFLUX PUMP PBUE"/>
    <property type="match status" value="1"/>
</dbReference>
<feature type="transmembrane region" description="Helical" evidence="6">
    <location>
        <begin position="363"/>
        <end position="382"/>
    </location>
</feature>
<feature type="transmembrane region" description="Helical" evidence="6">
    <location>
        <begin position="133"/>
        <end position="155"/>
    </location>
</feature>
<reference evidence="8" key="1">
    <citation type="submission" date="2018-05" db="EMBL/GenBank/DDBJ databases">
        <authorList>
            <person name="Lanie J.A."/>
            <person name="Ng W.-L."/>
            <person name="Kazmierczak K.M."/>
            <person name="Andrzejewski T.M."/>
            <person name="Davidsen T.M."/>
            <person name="Wayne K.J."/>
            <person name="Tettelin H."/>
            <person name="Glass J.I."/>
            <person name="Rusch D."/>
            <person name="Podicherti R."/>
            <person name="Tsui H.-C.T."/>
            <person name="Winkler M.E."/>
        </authorList>
    </citation>
    <scope>NUCLEOTIDE SEQUENCE</scope>
</reference>
<feature type="transmembrane region" description="Helical" evidence="6">
    <location>
        <begin position="244"/>
        <end position="264"/>
    </location>
</feature>
<dbReference type="GO" id="GO:0022857">
    <property type="term" value="F:transmembrane transporter activity"/>
    <property type="evidence" value="ECO:0007669"/>
    <property type="project" value="InterPro"/>
</dbReference>
<dbReference type="AlphaFoldDB" id="A0A381URG5"/>
<sequence length="386" mass="41534">MFTRESKIILALTGVSHFSVHASMLIFPAIMITLQKEFGVGLDTLGWMYMLSSFLFGLGALPAGWFEQRLGGRRLLLIFQIGAALSGLVIILASDRFVMTAGMMLMGLSVSIYHPAGLTIISRRIRQTSRGMGYHGIAGSLGLAAGPFLAAWFATTIGWRYAYGFMMVLWVFLAVATAVLITPRHGMTDVHGAPAPAQTRLKPLFVYYVVAALIGLASTGFITYMPVFFSENLGHLFSELDGVITGGFATTLVLIAGMPGQFIGGKWGDRYNKCRLLILISAVHVPLLLAFRYGPGEWVLLSGLILGVVHFMYQPIGNAMIAEFTSSASRGIGYGFSFFLSFGIGSFASGIGGIIAVNYGVPSVFLFTAFLMAAAVAVALYLRKIV</sequence>
<dbReference type="EMBL" id="UINC01006983">
    <property type="protein sequence ID" value="SVA30772.1"/>
    <property type="molecule type" value="Genomic_DNA"/>
</dbReference>
<feature type="transmembrane region" description="Helical" evidence="6">
    <location>
        <begin position="276"/>
        <end position="293"/>
    </location>
</feature>
<feature type="transmembrane region" description="Helical" evidence="6">
    <location>
        <begin position="46"/>
        <end position="66"/>
    </location>
</feature>
<evidence type="ECO:0000259" key="7">
    <source>
        <dbReference type="PROSITE" id="PS50850"/>
    </source>
</evidence>
<keyword evidence="2" id="KW-1003">Cell membrane</keyword>
<evidence type="ECO:0000256" key="2">
    <source>
        <dbReference type="ARBA" id="ARBA00022475"/>
    </source>
</evidence>
<feature type="transmembrane region" description="Helical" evidence="6">
    <location>
        <begin position="99"/>
        <end position="121"/>
    </location>
</feature>